<feature type="region of interest" description="Disordered" evidence="1">
    <location>
        <begin position="1"/>
        <end position="51"/>
    </location>
</feature>
<dbReference type="Proteomes" id="UP000399805">
    <property type="component" value="Unassembled WGS sequence"/>
</dbReference>
<reference evidence="2 3" key="1">
    <citation type="submission" date="2019-09" db="EMBL/GenBank/DDBJ databases">
        <authorList>
            <person name="Leyn A S."/>
        </authorList>
    </citation>
    <scope>NUCLEOTIDE SEQUENCE [LARGE SCALE GENOMIC DNA]</scope>
    <source>
        <strain evidence="2">AA231_1</strain>
    </source>
</reference>
<dbReference type="InterPro" id="IPR021426">
    <property type="entry name" value="DUF3073"/>
</dbReference>
<protein>
    <recommendedName>
        <fullName evidence="4">DUF3073 domain-containing protein</fullName>
    </recommendedName>
</protein>
<evidence type="ECO:0000313" key="2">
    <source>
        <dbReference type="EMBL" id="VVJ23118.1"/>
    </source>
</evidence>
<dbReference type="Pfam" id="PF11273">
    <property type="entry name" value="DUF3073"/>
    <property type="match status" value="1"/>
</dbReference>
<dbReference type="EMBL" id="CABVGP010000003">
    <property type="protein sequence ID" value="VVJ23118.1"/>
    <property type="molecule type" value="Genomic_DNA"/>
</dbReference>
<evidence type="ECO:0008006" key="4">
    <source>
        <dbReference type="Google" id="ProtNLM"/>
    </source>
</evidence>
<accession>A0A6I8M029</accession>
<name>A0A6I8M029_9PSEU</name>
<evidence type="ECO:0000313" key="3">
    <source>
        <dbReference type="Proteomes" id="UP000399805"/>
    </source>
</evidence>
<evidence type="ECO:0000256" key="1">
    <source>
        <dbReference type="SAM" id="MobiDB-lite"/>
    </source>
</evidence>
<gene>
    <name evidence="2" type="ORF">AA23TX_08023</name>
</gene>
<feature type="compositionally biased region" description="Acidic residues" evidence="1">
    <location>
        <begin position="33"/>
        <end position="51"/>
    </location>
</feature>
<dbReference type="AlphaFoldDB" id="A0A6I8M029"/>
<organism evidence="2 3">
    <name type="scientific">Amycolatopsis camponoti</name>
    <dbReference type="NCBI Taxonomy" id="2606593"/>
    <lineage>
        <taxon>Bacteria</taxon>
        <taxon>Bacillati</taxon>
        <taxon>Actinomycetota</taxon>
        <taxon>Actinomycetes</taxon>
        <taxon>Pseudonocardiales</taxon>
        <taxon>Pseudonocardiaceae</taxon>
        <taxon>Amycolatopsis</taxon>
    </lineage>
</organism>
<feature type="compositionally biased region" description="Basic and acidic residues" evidence="1">
    <location>
        <begin position="1"/>
        <end position="18"/>
    </location>
</feature>
<keyword evidence="3" id="KW-1185">Reference proteome</keyword>
<sequence length="51" mass="5896">MARELKYSSHETDFDALQRELSTGSSSGHYEEADSDDQDDPYDDGYGEYRR</sequence>
<proteinExistence type="predicted"/>